<protein>
    <recommendedName>
        <fullName evidence="2">histidine kinase</fullName>
        <ecNumber evidence="2">2.7.13.3</ecNumber>
    </recommendedName>
</protein>
<dbReference type="SMART" id="SM00911">
    <property type="entry name" value="HWE_HK"/>
    <property type="match status" value="1"/>
</dbReference>
<dbReference type="EMBL" id="JACHOB010000003">
    <property type="protein sequence ID" value="MBB4659236.1"/>
    <property type="molecule type" value="Genomic_DNA"/>
</dbReference>
<keyword evidence="6 9" id="KW-0418">Kinase</keyword>
<reference evidence="9 10" key="1">
    <citation type="submission" date="2020-08" db="EMBL/GenBank/DDBJ databases">
        <title>Genomic Encyclopedia of Type Strains, Phase IV (KMG-IV): sequencing the most valuable type-strain genomes for metagenomic binning, comparative biology and taxonomic classification.</title>
        <authorList>
            <person name="Goeker M."/>
        </authorList>
    </citation>
    <scope>NUCLEOTIDE SEQUENCE [LARGE SCALE GENOMIC DNA]</scope>
    <source>
        <strain evidence="9 10">DSM 102850</strain>
    </source>
</reference>
<evidence type="ECO:0000256" key="7">
    <source>
        <dbReference type="ARBA" id="ARBA00022840"/>
    </source>
</evidence>
<dbReference type="Proteomes" id="UP000563524">
    <property type="component" value="Unassembled WGS sequence"/>
</dbReference>
<dbReference type="RefSeq" id="WP_183817636.1">
    <property type="nucleotide sequence ID" value="NZ_JACHOB010000003.1"/>
</dbReference>
<dbReference type="GO" id="GO:0005524">
    <property type="term" value="F:ATP binding"/>
    <property type="evidence" value="ECO:0007669"/>
    <property type="project" value="UniProtKB-KW"/>
</dbReference>
<dbReference type="InterPro" id="IPR011102">
    <property type="entry name" value="Sig_transdc_His_kinase_HWE"/>
</dbReference>
<gene>
    <name evidence="9" type="ORF">GGQ59_001761</name>
</gene>
<evidence type="ECO:0000313" key="9">
    <source>
        <dbReference type="EMBL" id="MBB4659236.1"/>
    </source>
</evidence>
<comment type="caution">
    <text evidence="9">The sequence shown here is derived from an EMBL/GenBank/DDBJ whole genome shotgun (WGS) entry which is preliminary data.</text>
</comment>
<keyword evidence="10" id="KW-1185">Reference proteome</keyword>
<organism evidence="9 10">
    <name type="scientific">Parvularcula dongshanensis</name>
    <dbReference type="NCBI Taxonomy" id="1173995"/>
    <lineage>
        <taxon>Bacteria</taxon>
        <taxon>Pseudomonadati</taxon>
        <taxon>Pseudomonadota</taxon>
        <taxon>Alphaproteobacteria</taxon>
        <taxon>Parvularculales</taxon>
        <taxon>Parvularculaceae</taxon>
        <taxon>Parvularcula</taxon>
    </lineage>
</organism>
<dbReference type="Pfam" id="PF07536">
    <property type="entry name" value="HWE_HK"/>
    <property type="match status" value="1"/>
</dbReference>
<accession>A0A840I2K2</accession>
<comment type="catalytic activity">
    <reaction evidence="1">
        <text>ATP + protein L-histidine = ADP + protein N-phospho-L-histidine.</text>
        <dbReference type="EC" id="2.7.13.3"/>
    </reaction>
</comment>
<evidence type="ECO:0000256" key="3">
    <source>
        <dbReference type="ARBA" id="ARBA00022553"/>
    </source>
</evidence>
<dbReference type="PANTHER" id="PTHR41523:SF7">
    <property type="entry name" value="HISTIDINE KINASE"/>
    <property type="match status" value="1"/>
</dbReference>
<dbReference type="SUPFAM" id="SSF55785">
    <property type="entry name" value="PYP-like sensor domain (PAS domain)"/>
    <property type="match status" value="1"/>
</dbReference>
<evidence type="ECO:0000256" key="2">
    <source>
        <dbReference type="ARBA" id="ARBA00012438"/>
    </source>
</evidence>
<evidence type="ECO:0000313" key="10">
    <source>
        <dbReference type="Proteomes" id="UP000563524"/>
    </source>
</evidence>
<keyword evidence="4" id="KW-0808">Transferase</keyword>
<dbReference type="EC" id="2.7.13.3" evidence="2"/>
<evidence type="ECO:0000256" key="5">
    <source>
        <dbReference type="ARBA" id="ARBA00022741"/>
    </source>
</evidence>
<dbReference type="AlphaFoldDB" id="A0A840I2K2"/>
<dbReference type="InterPro" id="IPR036890">
    <property type="entry name" value="HATPase_C_sf"/>
</dbReference>
<dbReference type="InterPro" id="IPR035965">
    <property type="entry name" value="PAS-like_dom_sf"/>
</dbReference>
<evidence type="ECO:0000256" key="4">
    <source>
        <dbReference type="ARBA" id="ARBA00022679"/>
    </source>
</evidence>
<dbReference type="Gene3D" id="3.30.450.20">
    <property type="entry name" value="PAS domain"/>
    <property type="match status" value="1"/>
</dbReference>
<dbReference type="Gene3D" id="3.30.565.10">
    <property type="entry name" value="Histidine kinase-like ATPase, C-terminal domain"/>
    <property type="match status" value="1"/>
</dbReference>
<proteinExistence type="predicted"/>
<evidence type="ECO:0000256" key="1">
    <source>
        <dbReference type="ARBA" id="ARBA00000085"/>
    </source>
</evidence>
<dbReference type="GO" id="GO:0004673">
    <property type="term" value="F:protein histidine kinase activity"/>
    <property type="evidence" value="ECO:0007669"/>
    <property type="project" value="UniProtKB-EC"/>
</dbReference>
<feature type="domain" description="Signal transduction histidine kinase HWE region" evidence="8">
    <location>
        <begin position="275"/>
        <end position="356"/>
    </location>
</feature>
<keyword evidence="7" id="KW-0067">ATP-binding</keyword>
<sequence>MKSAPFAQIAPGPGDLVMTACYDWAPPHTLIFADPGYRAHFPRLYQGGLFATAPDPGMIEGLRTAIQTMRDTSAPQIMDLPPQIDRNGVRRHIRWTFAPQTDGGAPVAFTHSITDRSREVAAQNALKAELTREDRWNKDGDLEALAATIEAAPIAISIARDPQGLPPILNAEARRLTGMDGFDGDTGRYKKLSAIHADGRPYIPEDYPTVRAMTFGEVIRNEEMIFLRDGERRRWIISSTPVRNVTGDIVAAVTAFLDVEAQRRAEEHRTLLIGEMNHRVKNTLAVVQTIAAQSFRAGEPAAYAQATFQARLHALAQAHDLLTEEAWQFAALSDLVQRTLTRCGTPMDRVHIDGPFVLLPPKAAVSFALTMHELATNAAKYGALSNEQGRIEVEWSVLPGDEPHLHLQWRELDGPAVTAPTRNGFGTRMISRALAAELKGTAAFEFAEGGLVFALDAPLPPQSDLFT</sequence>
<keyword evidence="5" id="KW-0547">Nucleotide-binding</keyword>
<evidence type="ECO:0000259" key="8">
    <source>
        <dbReference type="SMART" id="SM00911"/>
    </source>
</evidence>
<keyword evidence="3" id="KW-0597">Phosphoprotein</keyword>
<dbReference type="PANTHER" id="PTHR41523">
    <property type="entry name" value="TWO-COMPONENT SYSTEM SENSOR PROTEIN"/>
    <property type="match status" value="1"/>
</dbReference>
<evidence type="ECO:0000256" key="6">
    <source>
        <dbReference type="ARBA" id="ARBA00022777"/>
    </source>
</evidence>
<name>A0A840I2K2_9PROT</name>